<dbReference type="Proteomes" id="UP001567538">
    <property type="component" value="Unassembled WGS sequence"/>
</dbReference>
<feature type="transmembrane region" description="Helical" evidence="1">
    <location>
        <begin position="49"/>
        <end position="67"/>
    </location>
</feature>
<evidence type="ECO:0000313" key="2">
    <source>
        <dbReference type="EMBL" id="KAL1560085.1"/>
    </source>
</evidence>
<sequence>MEVIEEFAANSRGWSNERHNMKTVAAIEEQEESNLAKELAALRDAPSAIISKIVVVQIGYIAIIALIRGI</sequence>
<comment type="caution">
    <text evidence="2">The sequence shown here is derived from an EMBL/GenBank/DDBJ whole genome shotgun (WGS) entry which is preliminary data.</text>
</comment>
<keyword evidence="1" id="KW-1133">Transmembrane helix</keyword>
<protein>
    <submittedName>
        <fullName evidence="2">Uncharacterized protein</fullName>
    </submittedName>
</protein>
<evidence type="ECO:0000256" key="1">
    <source>
        <dbReference type="SAM" id="Phobius"/>
    </source>
</evidence>
<evidence type="ECO:0000313" key="3">
    <source>
        <dbReference type="Proteomes" id="UP001567538"/>
    </source>
</evidence>
<keyword evidence="1" id="KW-0812">Transmembrane</keyword>
<proteinExistence type="predicted"/>
<keyword evidence="3" id="KW-1185">Reference proteome</keyword>
<name>A0ABD1HUC5_SALDI</name>
<reference evidence="2 3" key="1">
    <citation type="submission" date="2024-06" db="EMBL/GenBank/DDBJ databases">
        <title>A chromosome level genome sequence of Diviner's sage (Salvia divinorum).</title>
        <authorList>
            <person name="Ford S.A."/>
            <person name="Ro D.-K."/>
            <person name="Ness R.W."/>
            <person name="Phillips M.A."/>
        </authorList>
    </citation>
    <scope>NUCLEOTIDE SEQUENCE [LARGE SCALE GENOMIC DNA]</scope>
    <source>
        <strain evidence="2">SAF-2024a</strain>
        <tissue evidence="2">Leaf</tissue>
    </source>
</reference>
<dbReference type="EMBL" id="JBEAFC010000004">
    <property type="protein sequence ID" value="KAL1560085.1"/>
    <property type="molecule type" value="Genomic_DNA"/>
</dbReference>
<dbReference type="AlphaFoldDB" id="A0ABD1HUC5"/>
<gene>
    <name evidence="2" type="ORF">AAHA92_10346</name>
</gene>
<keyword evidence="1" id="KW-0472">Membrane</keyword>
<accession>A0ABD1HUC5</accession>
<organism evidence="2 3">
    <name type="scientific">Salvia divinorum</name>
    <name type="common">Maria pastora</name>
    <name type="synonym">Diviner's sage</name>
    <dbReference type="NCBI Taxonomy" id="28513"/>
    <lineage>
        <taxon>Eukaryota</taxon>
        <taxon>Viridiplantae</taxon>
        <taxon>Streptophyta</taxon>
        <taxon>Embryophyta</taxon>
        <taxon>Tracheophyta</taxon>
        <taxon>Spermatophyta</taxon>
        <taxon>Magnoliopsida</taxon>
        <taxon>eudicotyledons</taxon>
        <taxon>Gunneridae</taxon>
        <taxon>Pentapetalae</taxon>
        <taxon>asterids</taxon>
        <taxon>lamiids</taxon>
        <taxon>Lamiales</taxon>
        <taxon>Lamiaceae</taxon>
        <taxon>Nepetoideae</taxon>
        <taxon>Mentheae</taxon>
        <taxon>Salviinae</taxon>
        <taxon>Salvia</taxon>
        <taxon>Salvia subgen. Calosphace</taxon>
    </lineage>
</organism>